<dbReference type="GO" id="GO:0005886">
    <property type="term" value="C:plasma membrane"/>
    <property type="evidence" value="ECO:0007669"/>
    <property type="project" value="UniProtKB-SubCell"/>
</dbReference>
<evidence type="ECO:0000313" key="7">
    <source>
        <dbReference type="Ensembl" id="ENSMMOP00000011512.1"/>
    </source>
</evidence>
<reference evidence="7" key="1">
    <citation type="submission" date="2025-08" db="UniProtKB">
        <authorList>
            <consortium name="Ensembl"/>
        </authorList>
    </citation>
    <scope>IDENTIFICATION</scope>
</reference>
<dbReference type="Proteomes" id="UP000261620">
    <property type="component" value="Unplaced"/>
</dbReference>
<keyword evidence="4" id="KW-0342">GTP-binding</keyword>
<keyword evidence="2" id="KW-1003">Cell membrane</keyword>
<dbReference type="GO" id="GO:0005525">
    <property type="term" value="F:GTP binding"/>
    <property type="evidence" value="ECO:0007669"/>
    <property type="project" value="UniProtKB-KW"/>
</dbReference>
<protein>
    <submittedName>
        <fullName evidence="7">Uncharacterized protein</fullName>
    </submittedName>
</protein>
<dbReference type="SUPFAM" id="SSF52540">
    <property type="entry name" value="P-loop containing nucleoside triphosphate hydrolases"/>
    <property type="match status" value="1"/>
</dbReference>
<name>A0A3Q3WH68_MOLML</name>
<dbReference type="InterPro" id="IPR052236">
    <property type="entry name" value="Small_GTPase_RasD"/>
</dbReference>
<accession>A0A3Q3WH68</accession>
<keyword evidence="6" id="KW-0449">Lipoprotein</keyword>
<dbReference type="PANTHER" id="PTHR46149">
    <property type="entry name" value="MIP08469P"/>
    <property type="match status" value="1"/>
</dbReference>
<evidence type="ECO:0000256" key="2">
    <source>
        <dbReference type="ARBA" id="ARBA00022475"/>
    </source>
</evidence>
<dbReference type="AlphaFoldDB" id="A0A3Q3WH68"/>
<keyword evidence="5" id="KW-0472">Membrane</keyword>
<keyword evidence="3" id="KW-0488">Methylation</keyword>
<proteinExistence type="predicted"/>
<sequence length="248" mass="28349">VHMLPNRSAVADIQAWGARLKPFSLSRELGSFIFHKRLFLGAAGVGKKALIRRFLQDNFSPNDGAQSWTLHKLSIHNSDAFALILEIQEDKYTPNVVVGNKVDREEERHVSNKDVWSTVEMDWNKGYLEALAKENMLGIRFRPIIIGKLRIHWLHIQCIALCSYRAVVLLNRRSKALVPCHDDLTLGMVKLSTLKVKLHAYTYTQTHTLKKIVQRGVKPVTLSEIKNTERVLSLFSRIDKKEQNWTGG</sequence>
<organism evidence="7 8">
    <name type="scientific">Mola mola</name>
    <name type="common">Ocean sunfish</name>
    <name type="synonym">Tetraodon mola</name>
    <dbReference type="NCBI Taxonomy" id="94237"/>
    <lineage>
        <taxon>Eukaryota</taxon>
        <taxon>Metazoa</taxon>
        <taxon>Chordata</taxon>
        <taxon>Craniata</taxon>
        <taxon>Vertebrata</taxon>
        <taxon>Euteleostomi</taxon>
        <taxon>Actinopterygii</taxon>
        <taxon>Neopterygii</taxon>
        <taxon>Teleostei</taxon>
        <taxon>Neoteleostei</taxon>
        <taxon>Acanthomorphata</taxon>
        <taxon>Eupercaria</taxon>
        <taxon>Tetraodontiformes</taxon>
        <taxon>Molidae</taxon>
        <taxon>Mola</taxon>
    </lineage>
</organism>
<evidence type="ECO:0000256" key="3">
    <source>
        <dbReference type="ARBA" id="ARBA00022481"/>
    </source>
</evidence>
<evidence type="ECO:0000256" key="1">
    <source>
        <dbReference type="ARBA" id="ARBA00004193"/>
    </source>
</evidence>
<reference evidence="7" key="2">
    <citation type="submission" date="2025-09" db="UniProtKB">
        <authorList>
            <consortium name="Ensembl"/>
        </authorList>
    </citation>
    <scope>IDENTIFICATION</scope>
</reference>
<dbReference type="Ensembl" id="ENSMMOT00000011709.1">
    <property type="protein sequence ID" value="ENSMMOP00000011512.1"/>
    <property type="gene ID" value="ENSMMOG00000008860.1"/>
</dbReference>
<dbReference type="InterPro" id="IPR027417">
    <property type="entry name" value="P-loop_NTPase"/>
</dbReference>
<dbReference type="PANTHER" id="PTHR46149:SF7">
    <property type="entry name" value="GTP-BINDING PROTEIN DI-RAS2"/>
    <property type="match status" value="1"/>
</dbReference>
<keyword evidence="4" id="KW-0547">Nucleotide-binding</keyword>
<dbReference type="SMART" id="SM00173">
    <property type="entry name" value="RAS"/>
    <property type="match status" value="1"/>
</dbReference>
<evidence type="ECO:0000256" key="6">
    <source>
        <dbReference type="ARBA" id="ARBA00023288"/>
    </source>
</evidence>
<evidence type="ECO:0000313" key="8">
    <source>
        <dbReference type="Proteomes" id="UP000261620"/>
    </source>
</evidence>
<dbReference type="Gene3D" id="3.40.50.300">
    <property type="entry name" value="P-loop containing nucleotide triphosphate hydrolases"/>
    <property type="match status" value="1"/>
</dbReference>
<evidence type="ECO:0000256" key="5">
    <source>
        <dbReference type="ARBA" id="ARBA00023136"/>
    </source>
</evidence>
<evidence type="ECO:0000256" key="4">
    <source>
        <dbReference type="ARBA" id="ARBA00023134"/>
    </source>
</evidence>
<comment type="subcellular location">
    <subcellularLocation>
        <location evidence="1">Cell membrane</location>
        <topology evidence="1">Lipid-anchor</topology>
    </subcellularLocation>
</comment>
<keyword evidence="8" id="KW-1185">Reference proteome</keyword>